<organism evidence="7 8">
    <name type="scientific">Thiobacillus denitrificans</name>
    <dbReference type="NCBI Taxonomy" id="36861"/>
    <lineage>
        <taxon>Bacteria</taxon>
        <taxon>Pseudomonadati</taxon>
        <taxon>Pseudomonadota</taxon>
        <taxon>Betaproteobacteria</taxon>
        <taxon>Nitrosomonadales</taxon>
        <taxon>Thiobacillaceae</taxon>
        <taxon>Thiobacillus</taxon>
    </lineage>
</organism>
<dbReference type="RefSeq" id="WP_059753903.1">
    <property type="nucleotide sequence ID" value="NZ_LDUG01000019.1"/>
</dbReference>
<comment type="caution">
    <text evidence="7">The sequence shown here is derived from an EMBL/GenBank/DDBJ whole genome shotgun (WGS) entry which is preliminary data.</text>
</comment>
<feature type="domain" description="FAD-binding FR-type" evidence="6">
    <location>
        <begin position="100"/>
        <end position="200"/>
    </location>
</feature>
<dbReference type="InterPro" id="IPR039261">
    <property type="entry name" value="FNR_nucleotide-bd"/>
</dbReference>
<keyword evidence="4" id="KW-0408">Iron</keyword>
<evidence type="ECO:0000256" key="3">
    <source>
        <dbReference type="ARBA" id="ARBA00022827"/>
    </source>
</evidence>
<evidence type="ECO:0000313" key="7">
    <source>
        <dbReference type="EMBL" id="KVW96691.1"/>
    </source>
</evidence>
<gene>
    <name evidence="7" type="ORF">ABW22_07010</name>
</gene>
<feature type="domain" description="2Fe-2S ferredoxin-type" evidence="5">
    <location>
        <begin position="3"/>
        <end position="93"/>
    </location>
</feature>
<dbReference type="Proteomes" id="UP000064243">
    <property type="component" value="Unassembled WGS sequence"/>
</dbReference>
<dbReference type="SUPFAM" id="SSF63380">
    <property type="entry name" value="Riboflavin synthase domain-like"/>
    <property type="match status" value="1"/>
</dbReference>
<dbReference type="InterPro" id="IPR001041">
    <property type="entry name" value="2Fe-2S_ferredoxin-type"/>
</dbReference>
<dbReference type="PROSITE" id="PS00197">
    <property type="entry name" value="2FE2S_FER_1"/>
    <property type="match status" value="1"/>
</dbReference>
<dbReference type="Pfam" id="PF00175">
    <property type="entry name" value="NAD_binding_1"/>
    <property type="match status" value="1"/>
</dbReference>
<dbReference type="GO" id="GO:0051537">
    <property type="term" value="F:2 iron, 2 sulfur cluster binding"/>
    <property type="evidence" value="ECO:0007669"/>
    <property type="project" value="InterPro"/>
</dbReference>
<dbReference type="STRING" id="1123392.GCA_000376425_02296"/>
<evidence type="ECO:0000259" key="6">
    <source>
        <dbReference type="PROSITE" id="PS51384"/>
    </source>
</evidence>
<dbReference type="InterPro" id="IPR017927">
    <property type="entry name" value="FAD-bd_FR_type"/>
</dbReference>
<dbReference type="SUPFAM" id="SSF54292">
    <property type="entry name" value="2Fe-2S ferredoxin-like"/>
    <property type="match status" value="1"/>
</dbReference>
<keyword evidence="1" id="KW-0813">Transport</keyword>
<dbReference type="CDD" id="cd06189">
    <property type="entry name" value="flavin_oxioreductase"/>
    <property type="match status" value="1"/>
</dbReference>
<proteinExistence type="predicted"/>
<dbReference type="CDD" id="cd00207">
    <property type="entry name" value="fer2"/>
    <property type="match status" value="1"/>
</dbReference>
<evidence type="ECO:0000256" key="2">
    <source>
        <dbReference type="ARBA" id="ARBA00022630"/>
    </source>
</evidence>
<evidence type="ECO:0000259" key="5">
    <source>
        <dbReference type="PROSITE" id="PS51085"/>
    </source>
</evidence>
<sequence length="345" mass="38265">MPHQVTIQPSGHQFVVEDNETILEAALREGFSLPYGCRNGACGSCKGKILSGQIDYGTHSPNALKDKEKAQGRALFCRAKPLSDLTIEAKEIGAAKDIVVKTLPCRVEKLEKRADDVMVMKIKLPANERLQFLAGQYIDFQLKGGKSRSYSLANPPHDDALLELHIRHVPGGLFSDQVFSTLKERDILRLKGPFGSFFIRDDSDKPMIFIAGGTGFAPIKAMLKHAFAEHTDRELVLYWGVRTLKDLYMDELPQQWLAEHPNFCFIPVLSNPQPGDAWQGRTGFVHEAVLVDFADLSGYQVYASGAPIMVDSARDCFVQTRNLPEDEFFADSFVYAADAETAPAA</sequence>
<dbReference type="InterPro" id="IPR001433">
    <property type="entry name" value="OxRdtase_FAD/NAD-bd"/>
</dbReference>
<accession>A0A119CWJ1</accession>
<dbReference type="PANTHER" id="PTHR43644:SF1">
    <property type="entry name" value="NAD(P)H-FLAVIN REDUCTASE"/>
    <property type="match status" value="1"/>
</dbReference>
<dbReference type="Gene3D" id="3.10.20.30">
    <property type="match status" value="1"/>
</dbReference>
<reference evidence="7 8" key="1">
    <citation type="journal article" date="2015" name="Appl. Environ. Microbiol.">
        <title>Aerobic and Anaerobic Thiosulfate Oxidation by a Cold-Adapted, Subglacial Chemoautotroph.</title>
        <authorList>
            <person name="Harrold Z.R."/>
            <person name="Skidmore M.L."/>
            <person name="Hamilton T.L."/>
            <person name="Desch L."/>
            <person name="Amada K."/>
            <person name="van Gelder W."/>
            <person name="Glover K."/>
            <person name="Roden E.E."/>
            <person name="Boyd E.S."/>
        </authorList>
    </citation>
    <scope>NUCLEOTIDE SEQUENCE [LARGE SCALE GENOMIC DNA]</scope>
    <source>
        <strain evidence="7 8">RG</strain>
    </source>
</reference>
<dbReference type="AlphaFoldDB" id="A0A119CWJ1"/>
<dbReference type="EMBL" id="LDUG01000019">
    <property type="protein sequence ID" value="KVW96691.1"/>
    <property type="molecule type" value="Genomic_DNA"/>
</dbReference>
<dbReference type="Gene3D" id="3.40.50.80">
    <property type="entry name" value="Nucleotide-binding domain of ferredoxin-NADP reductase (FNR) module"/>
    <property type="match status" value="1"/>
</dbReference>
<dbReference type="GO" id="GO:0016491">
    <property type="term" value="F:oxidoreductase activity"/>
    <property type="evidence" value="ECO:0007669"/>
    <property type="project" value="InterPro"/>
</dbReference>
<dbReference type="InterPro" id="IPR006058">
    <property type="entry name" value="2Fe2S_fd_BS"/>
</dbReference>
<dbReference type="PATRIC" id="fig|36861.3.peg.878"/>
<dbReference type="PROSITE" id="PS51085">
    <property type="entry name" value="2FE2S_FER_2"/>
    <property type="match status" value="1"/>
</dbReference>
<dbReference type="Gene3D" id="2.40.30.10">
    <property type="entry name" value="Translation factors"/>
    <property type="match status" value="1"/>
</dbReference>
<keyword evidence="8" id="KW-1185">Reference proteome</keyword>
<dbReference type="PANTHER" id="PTHR43644">
    <property type="entry name" value="NA(+)-TRANSLOCATING NADH-QUINONE REDUCTASE SUBUNIT"/>
    <property type="match status" value="1"/>
</dbReference>
<dbReference type="Pfam" id="PF00970">
    <property type="entry name" value="FAD_binding_6"/>
    <property type="match status" value="1"/>
</dbReference>
<evidence type="ECO:0000313" key="8">
    <source>
        <dbReference type="Proteomes" id="UP000064243"/>
    </source>
</evidence>
<keyword evidence="3" id="KW-0274">FAD</keyword>
<dbReference type="PRINTS" id="PR00410">
    <property type="entry name" value="PHEHYDRXLASE"/>
</dbReference>
<dbReference type="SUPFAM" id="SSF52343">
    <property type="entry name" value="Ferredoxin reductase-like, C-terminal NADP-linked domain"/>
    <property type="match status" value="1"/>
</dbReference>
<dbReference type="InterPro" id="IPR012675">
    <property type="entry name" value="Beta-grasp_dom_sf"/>
</dbReference>
<keyword evidence="2" id="KW-0285">Flavoprotein</keyword>
<dbReference type="PROSITE" id="PS51384">
    <property type="entry name" value="FAD_FR"/>
    <property type="match status" value="1"/>
</dbReference>
<dbReference type="InterPro" id="IPR036010">
    <property type="entry name" value="2Fe-2S_ferredoxin-like_sf"/>
</dbReference>
<protein>
    <submittedName>
        <fullName evidence="7">CDP-6-deoxy-delta-3,4-glucoseen reductase</fullName>
    </submittedName>
</protein>
<dbReference type="Pfam" id="PF00111">
    <property type="entry name" value="Fer2"/>
    <property type="match status" value="1"/>
</dbReference>
<evidence type="ECO:0000256" key="4">
    <source>
        <dbReference type="ARBA" id="ARBA00023004"/>
    </source>
</evidence>
<evidence type="ECO:0000256" key="1">
    <source>
        <dbReference type="ARBA" id="ARBA00022448"/>
    </source>
</evidence>
<dbReference type="InterPro" id="IPR008333">
    <property type="entry name" value="Cbr1-like_FAD-bd_dom"/>
</dbReference>
<dbReference type="InterPro" id="IPR017938">
    <property type="entry name" value="Riboflavin_synthase-like_b-brl"/>
</dbReference>
<name>A0A119CWJ1_THIDE</name>
<dbReference type="OrthoDB" id="9806195at2"/>